<evidence type="ECO:0000256" key="4">
    <source>
        <dbReference type="SAM" id="SignalP"/>
    </source>
</evidence>
<keyword evidence="6" id="KW-1185">Reference proteome</keyword>
<name>A0A841PXN9_9BACL</name>
<dbReference type="InterPro" id="IPR006059">
    <property type="entry name" value="SBP"/>
</dbReference>
<dbReference type="PROSITE" id="PS51257">
    <property type="entry name" value="PROKAR_LIPOPROTEIN"/>
    <property type="match status" value="1"/>
</dbReference>
<reference evidence="5 6" key="1">
    <citation type="submission" date="2020-08" db="EMBL/GenBank/DDBJ databases">
        <title>Genomic Encyclopedia of Type Strains, Phase IV (KMG-IV): sequencing the most valuable type-strain genomes for metagenomic binning, comparative biology and taxonomic classification.</title>
        <authorList>
            <person name="Goeker M."/>
        </authorList>
    </citation>
    <scope>NUCLEOTIDE SEQUENCE [LARGE SCALE GENOMIC DNA]</scope>
    <source>
        <strain evidence="5 6">DSM 21769</strain>
    </source>
</reference>
<organism evidence="5 6">
    <name type="scientific">Geomicrobium halophilum</name>
    <dbReference type="NCBI Taxonomy" id="549000"/>
    <lineage>
        <taxon>Bacteria</taxon>
        <taxon>Bacillati</taxon>
        <taxon>Bacillota</taxon>
        <taxon>Bacilli</taxon>
        <taxon>Bacillales</taxon>
        <taxon>Geomicrobium</taxon>
    </lineage>
</organism>
<protein>
    <submittedName>
        <fullName evidence="5">Multiple sugar transport system substrate-binding protein</fullName>
    </submittedName>
</protein>
<accession>A0A841PXN9</accession>
<evidence type="ECO:0000313" key="5">
    <source>
        <dbReference type="EMBL" id="MBB6448775.1"/>
    </source>
</evidence>
<dbReference type="RefSeq" id="WP_184402719.1">
    <property type="nucleotide sequence ID" value="NZ_JACHHJ010000001.1"/>
</dbReference>
<gene>
    <name evidence="5" type="ORF">HNR44_000724</name>
</gene>
<keyword evidence="2" id="KW-0813">Transport</keyword>
<dbReference type="Pfam" id="PF01547">
    <property type="entry name" value="SBP_bac_1"/>
    <property type="match status" value="1"/>
</dbReference>
<evidence type="ECO:0000313" key="6">
    <source>
        <dbReference type="Proteomes" id="UP000568839"/>
    </source>
</evidence>
<feature type="chain" id="PRO_5038908399" evidence="4">
    <location>
        <begin position="20"/>
        <end position="440"/>
    </location>
</feature>
<evidence type="ECO:0000256" key="1">
    <source>
        <dbReference type="ARBA" id="ARBA00008520"/>
    </source>
</evidence>
<comment type="caution">
    <text evidence="5">The sequence shown here is derived from an EMBL/GenBank/DDBJ whole genome shotgun (WGS) entry which is preliminary data.</text>
</comment>
<keyword evidence="5" id="KW-0762">Sugar transport</keyword>
<proteinExistence type="inferred from homology"/>
<dbReference type="Proteomes" id="UP000568839">
    <property type="component" value="Unassembled WGS sequence"/>
</dbReference>
<keyword evidence="3 4" id="KW-0732">Signal</keyword>
<evidence type="ECO:0000256" key="2">
    <source>
        <dbReference type="ARBA" id="ARBA00022448"/>
    </source>
</evidence>
<comment type="similarity">
    <text evidence="1">Belongs to the bacterial solute-binding protein 1 family.</text>
</comment>
<dbReference type="EMBL" id="JACHHJ010000001">
    <property type="protein sequence ID" value="MBB6448775.1"/>
    <property type="molecule type" value="Genomic_DNA"/>
</dbReference>
<dbReference type="Gene3D" id="3.40.190.10">
    <property type="entry name" value="Periplasmic binding protein-like II"/>
    <property type="match status" value="2"/>
</dbReference>
<feature type="signal peptide" evidence="4">
    <location>
        <begin position="1"/>
        <end position="19"/>
    </location>
</feature>
<dbReference type="SUPFAM" id="SSF53850">
    <property type="entry name" value="Periplasmic binding protein-like II"/>
    <property type="match status" value="1"/>
</dbReference>
<dbReference type="PANTHER" id="PTHR43649:SF34">
    <property type="entry name" value="ABC TRANSPORTER PERIPLASMIC-BINDING PROTEIN YCJN-RELATED"/>
    <property type="match status" value="1"/>
</dbReference>
<dbReference type="InterPro" id="IPR050490">
    <property type="entry name" value="Bact_solute-bd_prot1"/>
</dbReference>
<dbReference type="PANTHER" id="PTHR43649">
    <property type="entry name" value="ARABINOSE-BINDING PROTEIN-RELATED"/>
    <property type="match status" value="1"/>
</dbReference>
<sequence>MKRLFVGTCYALSLSLVLAACGSGDDLSEETGAEGEEAPDSISVAMVAGQESAAMRPIIAEFEEETGIEIEWNEFDYDTLYERIFNDLQSGSGTYDVIFADDPWMPMFAGGGYLTPLDEFDYEIDEDFMESSRALTTWPPSEGPRMPDIDPEEEPRHYGIPQVGNVQLLFWRKDILGDEAPETWEDAAAMLEEHEDETDYGFVPRGARGNAVATNFNAFMWSHNGDFFDDDWNVTVNDSEVHEALNRYTELAETGPSGVANYGADEVGRAMSQGDTLMAIVWPVWAETMENEEESEVVGDIGYGLVPRSEDGEHAPQIGNWVFAIPEASENRRAAFDFIEWASSEEIQLQMAQNGGLPTRESVLLNEELNEEMPYLEAVHEGLENAEIRPRTPSYSEVEETIGTYLNQVVAGEMSEEDALENAASDIEDIMESAGHYDTE</sequence>
<dbReference type="AlphaFoldDB" id="A0A841PXN9"/>
<evidence type="ECO:0000256" key="3">
    <source>
        <dbReference type="ARBA" id="ARBA00022729"/>
    </source>
</evidence>